<evidence type="ECO:0000256" key="3">
    <source>
        <dbReference type="ARBA" id="ARBA00022475"/>
    </source>
</evidence>
<keyword evidence="5" id="KW-0472">Membrane</keyword>
<evidence type="ECO:0000313" key="9">
    <source>
        <dbReference type="EMBL" id="MBN3289187.1"/>
    </source>
</evidence>
<feature type="compositionally biased region" description="Basic and acidic residues" evidence="7">
    <location>
        <begin position="406"/>
        <end position="417"/>
    </location>
</feature>
<keyword evidence="10" id="KW-1185">Reference proteome</keyword>
<feature type="signal peptide" evidence="8">
    <location>
        <begin position="1"/>
        <end position="15"/>
    </location>
</feature>
<feature type="non-terminal residue" evidence="9">
    <location>
        <position position="1"/>
    </location>
</feature>
<dbReference type="Pfam" id="PF09790">
    <property type="entry name" value="Hyccin"/>
    <property type="match status" value="2"/>
</dbReference>
<dbReference type="PANTHER" id="PTHR31220">
    <property type="entry name" value="HYCCIN RELATED"/>
    <property type="match status" value="1"/>
</dbReference>
<evidence type="ECO:0000256" key="1">
    <source>
        <dbReference type="ARBA" id="ARBA00004236"/>
    </source>
</evidence>
<dbReference type="Proteomes" id="UP001166052">
    <property type="component" value="Unassembled WGS sequence"/>
</dbReference>
<feature type="region of interest" description="Disordered" evidence="7">
    <location>
        <begin position="302"/>
        <end position="322"/>
    </location>
</feature>
<feature type="region of interest" description="Disordered" evidence="7">
    <location>
        <begin position="387"/>
        <end position="417"/>
    </location>
</feature>
<evidence type="ECO:0000256" key="5">
    <source>
        <dbReference type="ARBA" id="ARBA00023136"/>
    </source>
</evidence>
<evidence type="ECO:0000256" key="6">
    <source>
        <dbReference type="ARBA" id="ARBA00034482"/>
    </source>
</evidence>
<reference evidence="9" key="1">
    <citation type="journal article" date="2021" name="Cell">
        <title>Tracing the genetic footprints of vertebrate landing in non-teleost ray-finned fishes.</title>
        <authorList>
            <person name="Bi X."/>
            <person name="Wang K."/>
            <person name="Yang L."/>
            <person name="Pan H."/>
            <person name="Jiang H."/>
            <person name="Wei Q."/>
            <person name="Fang M."/>
            <person name="Yu H."/>
            <person name="Zhu C."/>
            <person name="Cai Y."/>
            <person name="He Y."/>
            <person name="Gan X."/>
            <person name="Zeng H."/>
            <person name="Yu D."/>
            <person name="Zhu Y."/>
            <person name="Jiang H."/>
            <person name="Qiu Q."/>
            <person name="Yang H."/>
            <person name="Zhang Y.E."/>
            <person name="Wang W."/>
            <person name="Zhu M."/>
            <person name="He S."/>
            <person name="Zhang G."/>
        </authorList>
    </citation>
    <scope>NUCLEOTIDE SEQUENCE</scope>
    <source>
        <strain evidence="9">Bchr_001</strain>
    </source>
</reference>
<organism evidence="9 10">
    <name type="scientific">Polypterus senegalus</name>
    <name type="common">Senegal bichir</name>
    <dbReference type="NCBI Taxonomy" id="55291"/>
    <lineage>
        <taxon>Eukaryota</taxon>
        <taxon>Metazoa</taxon>
        <taxon>Chordata</taxon>
        <taxon>Craniata</taxon>
        <taxon>Vertebrata</taxon>
        <taxon>Euteleostomi</taxon>
        <taxon>Actinopterygii</taxon>
        <taxon>Polypteriformes</taxon>
        <taxon>Polypteridae</taxon>
        <taxon>Polypterus</taxon>
    </lineage>
</organism>
<proteinExistence type="inferred from homology"/>
<evidence type="ECO:0000256" key="7">
    <source>
        <dbReference type="SAM" id="MobiDB-lite"/>
    </source>
</evidence>
<feature type="non-terminal residue" evidence="9">
    <location>
        <position position="536"/>
    </location>
</feature>
<sequence length="536" mass="58806">MVFPFILLDLKVITAFFNSVPTSGKEALLLIALPETSIASYAASLKDKSSLVPALYKVIRETQNELLEPVCHQLFEFYRSGDVRLQRFTLQFLPEFIWCYLSVAVNRDLHSSGCIEALLLGIYNLEIVDKDGQSKVLSFCIPSLSKPSMYHEPSTFGSLALTEGALAKHGLNRVVYSGPHPQRETFTAQNRFEVLTVLLLCYNASLSYLSSMSLQSLCRVSSRYNGESELACKALDDVLYRAQLELYPEPLLVGNAIKSSLPEGALKSNKEGARCIQVEITPTSSRISRNAVTSMSIRGHRWKRHESSENSIDITDSGPMPIPEISVTGVTGERIANGEAQRNRTEGENALDLTSPEELMEISEVDEGFCSRAPSVASPPVIVISNSSSNVKTPGKSQRRLGGGKAIKERESSTESCKDHLSRKQAPRAMSENLELLSIKRLTLTTSQSLPKAGSLSLARTATAVFSKSFEQVSNVFGVNNQSSSANSIVTDVNRYSACSLQEEKLAYGADRVEHLSPNHQQKQRSPSISIQLSSD</sequence>
<keyword evidence="8" id="KW-0732">Signal</keyword>
<dbReference type="EMBL" id="JAAWVN010001703">
    <property type="protein sequence ID" value="MBN3289187.1"/>
    <property type="molecule type" value="Genomic_DNA"/>
</dbReference>
<dbReference type="PANTHER" id="PTHR31220:SF4">
    <property type="entry name" value="HYCCIN"/>
    <property type="match status" value="1"/>
</dbReference>
<keyword evidence="3" id="KW-1003">Cell membrane</keyword>
<gene>
    <name evidence="9" type="primary">Fam126a</name>
    <name evidence="9" type="ORF">GTO92_0017917</name>
</gene>
<protein>
    <submittedName>
        <fullName evidence="9">HYCCI protein</fullName>
    </submittedName>
</protein>
<dbReference type="InterPro" id="IPR018619">
    <property type="entry name" value="Hyccin"/>
</dbReference>
<evidence type="ECO:0000313" key="10">
    <source>
        <dbReference type="Proteomes" id="UP001166052"/>
    </source>
</evidence>
<comment type="subcellular location">
    <subcellularLocation>
        <location evidence="1">Cell membrane</location>
    </subcellularLocation>
    <subcellularLocation>
        <location evidence="2">Cytoplasm</location>
        <location evidence="2">Cytosol</location>
    </subcellularLocation>
</comment>
<feature type="compositionally biased region" description="Polar residues" evidence="7">
    <location>
        <begin position="518"/>
        <end position="536"/>
    </location>
</feature>
<name>A0ABS2YRN2_POLSE</name>
<keyword evidence="4" id="KW-0963">Cytoplasm</keyword>
<comment type="similarity">
    <text evidence="6">Belongs to the Hyccin family.</text>
</comment>
<evidence type="ECO:0000256" key="4">
    <source>
        <dbReference type="ARBA" id="ARBA00022490"/>
    </source>
</evidence>
<comment type="caution">
    <text evidence="9">The sequence shown here is derived from an EMBL/GenBank/DDBJ whole genome shotgun (WGS) entry which is preliminary data.</text>
</comment>
<evidence type="ECO:0000256" key="2">
    <source>
        <dbReference type="ARBA" id="ARBA00004514"/>
    </source>
</evidence>
<evidence type="ECO:0000256" key="8">
    <source>
        <dbReference type="SAM" id="SignalP"/>
    </source>
</evidence>
<feature type="chain" id="PRO_5046699307" evidence="8">
    <location>
        <begin position="16"/>
        <end position="536"/>
    </location>
</feature>
<feature type="region of interest" description="Disordered" evidence="7">
    <location>
        <begin position="516"/>
        <end position="536"/>
    </location>
</feature>
<accession>A0ABS2YRN2</accession>